<comment type="caution">
    <text evidence="5">The sequence shown here is derived from an EMBL/GenBank/DDBJ whole genome shotgun (WGS) entry which is preliminary data.</text>
</comment>
<name>A0ABR1T3U1_9PEZI</name>
<dbReference type="PANTHER" id="PTHR10938">
    <property type="entry name" value="TRANSLATION INITIATION FACTOR IF-3"/>
    <property type="match status" value="1"/>
</dbReference>
<dbReference type="GeneID" id="92098739"/>
<protein>
    <submittedName>
        <fullName evidence="5">Translation initiation factor</fullName>
    </submittedName>
</protein>
<evidence type="ECO:0000256" key="4">
    <source>
        <dbReference type="SAM" id="MobiDB-lite"/>
    </source>
</evidence>
<comment type="similarity">
    <text evidence="1">Belongs to the IF-3 family.</text>
</comment>
<keyword evidence="6" id="KW-1185">Reference proteome</keyword>
<evidence type="ECO:0000256" key="1">
    <source>
        <dbReference type="ARBA" id="ARBA00005439"/>
    </source>
</evidence>
<dbReference type="SUPFAM" id="SSF55200">
    <property type="entry name" value="Translation initiation factor IF3, C-terminal domain"/>
    <property type="match status" value="1"/>
</dbReference>
<dbReference type="PANTHER" id="PTHR10938:SF0">
    <property type="entry name" value="TRANSLATION INITIATION FACTOR IF-3, MITOCHONDRIAL"/>
    <property type="match status" value="1"/>
</dbReference>
<feature type="region of interest" description="Disordered" evidence="4">
    <location>
        <begin position="1"/>
        <end position="129"/>
    </location>
</feature>
<evidence type="ECO:0000313" key="6">
    <source>
        <dbReference type="Proteomes" id="UP001480595"/>
    </source>
</evidence>
<evidence type="ECO:0000313" key="5">
    <source>
        <dbReference type="EMBL" id="KAK8041260.1"/>
    </source>
</evidence>
<dbReference type="EMBL" id="JAQQWL010000015">
    <property type="protein sequence ID" value="KAK8041260.1"/>
    <property type="molecule type" value="Genomic_DNA"/>
</dbReference>
<evidence type="ECO:0000256" key="3">
    <source>
        <dbReference type="ARBA" id="ARBA00022917"/>
    </source>
</evidence>
<keyword evidence="3" id="KW-0648">Protein biosynthesis</keyword>
<evidence type="ECO:0000256" key="2">
    <source>
        <dbReference type="ARBA" id="ARBA00022540"/>
    </source>
</evidence>
<sequence length="258" mass="28255">MQHTRPTEYGGGSPVCNQQAGDGSIPVPASSLQHQWRRPHEEIRERAQQQQAQYWLAPDANKIPLPDRQRHPLQVGQDRRRGGLAVRAAADDGRAQGSGPQEVHAGDGGTAAGAEGGGGGEGEEADEVLSFQDMPLAEPEAAICKVIDKFAYAKYEEEKEKEAKRKKKDTKELEINWAIAPHDFGFKLGQLEKFLSKGKTVEVMLSKKRGGRVATKEEAQELLEKLETAATGAEATVTKREGQFPGLRTIHFKPRKDG</sequence>
<keyword evidence="2 5" id="KW-0396">Initiation factor</keyword>
<organism evidence="5 6">
    <name type="scientific">Apiospora phragmitis</name>
    <dbReference type="NCBI Taxonomy" id="2905665"/>
    <lineage>
        <taxon>Eukaryota</taxon>
        <taxon>Fungi</taxon>
        <taxon>Dikarya</taxon>
        <taxon>Ascomycota</taxon>
        <taxon>Pezizomycotina</taxon>
        <taxon>Sordariomycetes</taxon>
        <taxon>Xylariomycetidae</taxon>
        <taxon>Amphisphaeriales</taxon>
        <taxon>Apiosporaceae</taxon>
        <taxon>Apiospora</taxon>
    </lineage>
</organism>
<dbReference type="GO" id="GO:0003743">
    <property type="term" value="F:translation initiation factor activity"/>
    <property type="evidence" value="ECO:0007669"/>
    <property type="project" value="UniProtKB-KW"/>
</dbReference>
<dbReference type="RefSeq" id="XP_066708805.1">
    <property type="nucleotide sequence ID" value="XM_066865676.1"/>
</dbReference>
<reference evidence="5 6" key="1">
    <citation type="submission" date="2023-01" db="EMBL/GenBank/DDBJ databases">
        <title>Analysis of 21 Apiospora genomes using comparative genomics revels a genus with tremendous synthesis potential of carbohydrate active enzymes and secondary metabolites.</title>
        <authorList>
            <person name="Sorensen T."/>
        </authorList>
    </citation>
    <scope>NUCLEOTIDE SEQUENCE [LARGE SCALE GENOMIC DNA]</scope>
    <source>
        <strain evidence="5 6">CBS 135458</strain>
    </source>
</reference>
<gene>
    <name evidence="5" type="ORF">PG994_014267</name>
</gene>
<feature type="compositionally biased region" description="Basic and acidic residues" evidence="4">
    <location>
        <begin position="38"/>
        <end position="47"/>
    </location>
</feature>
<feature type="compositionally biased region" description="Gly residues" evidence="4">
    <location>
        <begin position="106"/>
        <end position="120"/>
    </location>
</feature>
<dbReference type="Gene3D" id="3.30.110.10">
    <property type="entry name" value="Translation initiation factor 3 (IF-3), C-terminal domain"/>
    <property type="match status" value="1"/>
</dbReference>
<proteinExistence type="inferred from homology"/>
<dbReference type="Proteomes" id="UP001480595">
    <property type="component" value="Unassembled WGS sequence"/>
</dbReference>
<accession>A0ABR1T3U1</accession>
<dbReference type="InterPro" id="IPR001288">
    <property type="entry name" value="Translation_initiation_fac_3"/>
</dbReference>
<dbReference type="InterPro" id="IPR036788">
    <property type="entry name" value="T_IF-3_C_sf"/>
</dbReference>